<evidence type="ECO:0000259" key="1">
    <source>
        <dbReference type="Pfam" id="PF02010"/>
    </source>
</evidence>
<feature type="domain" description="PKD/REJ-like" evidence="1">
    <location>
        <begin position="93"/>
        <end position="199"/>
    </location>
</feature>
<dbReference type="EMBL" id="SEYY01024257">
    <property type="protein sequence ID" value="KAB7494253.1"/>
    <property type="molecule type" value="Genomic_DNA"/>
</dbReference>
<dbReference type="Proteomes" id="UP000326759">
    <property type="component" value="Unassembled WGS sequence"/>
</dbReference>
<comment type="caution">
    <text evidence="2">The sequence shown here is derived from an EMBL/GenBank/DDBJ whole genome shotgun (WGS) entry which is preliminary data.</text>
</comment>
<accession>A0A5N5SJL1</accession>
<dbReference type="Pfam" id="PF02010">
    <property type="entry name" value="REJ"/>
    <property type="match status" value="1"/>
</dbReference>
<protein>
    <recommendedName>
        <fullName evidence="1">PKD/REJ-like domain-containing protein</fullName>
    </recommendedName>
</protein>
<dbReference type="OrthoDB" id="6351878at2759"/>
<sequence>MCVSLCRWTCRRAEGGGCYVIENKKPKRFENAISKEDLNKPILNIPPLLLLQDKYVMKVTVRNRHGDSATAMVNVEIVSGYLPYLSLNMTSQLVAHHSAGQEDSYADIVITKKSPPVPGKIEVNPSQGEGLMTSFVFSATGWRDIPMDLPFTASFGYVFSSSADVDFSRAVWFGKAYGDELSSTTFLPSGIEVNPSQVSSFLNNFMWLHVSSDQTKILPVVRVCDNTMACTFLKGESAVTVTPPTDISMEKIRLVYVQLNKYLVIFTTLLRELGSILESKLEDNSLVEGAIREVTMVMKTLKAIGDEEKIKFMMDIIENRMMIKIQELKVSLQRNAEAASASLGMLYSSTFLNDVHYLQRENYDQLGSLQGHFMAYIRNETSSTQKWILLNLRLQKTQINVNVGGGDILNASVGGDNVLSANVGDGDILSASVGGDELLNANVGGGVLSASVGGDNLLNVNGDGGGLLDINLGIGKKRRKRQSESTEEVKPMTAEEMKCVPLSVLNS</sequence>
<gene>
    <name evidence="2" type="ORF">Anas_01935</name>
</gene>
<organism evidence="2 3">
    <name type="scientific">Armadillidium nasatum</name>
    <dbReference type="NCBI Taxonomy" id="96803"/>
    <lineage>
        <taxon>Eukaryota</taxon>
        <taxon>Metazoa</taxon>
        <taxon>Ecdysozoa</taxon>
        <taxon>Arthropoda</taxon>
        <taxon>Crustacea</taxon>
        <taxon>Multicrustacea</taxon>
        <taxon>Malacostraca</taxon>
        <taxon>Eumalacostraca</taxon>
        <taxon>Peracarida</taxon>
        <taxon>Isopoda</taxon>
        <taxon>Oniscidea</taxon>
        <taxon>Crinocheta</taxon>
        <taxon>Armadillidiidae</taxon>
        <taxon>Armadillidium</taxon>
    </lineage>
</organism>
<keyword evidence="3" id="KW-1185">Reference proteome</keyword>
<proteinExistence type="predicted"/>
<evidence type="ECO:0000313" key="3">
    <source>
        <dbReference type="Proteomes" id="UP000326759"/>
    </source>
</evidence>
<name>A0A5N5SJL1_9CRUS</name>
<dbReference type="InterPro" id="IPR002859">
    <property type="entry name" value="PKD/REJ-like"/>
</dbReference>
<evidence type="ECO:0000313" key="2">
    <source>
        <dbReference type="EMBL" id="KAB7494253.1"/>
    </source>
</evidence>
<dbReference type="AlphaFoldDB" id="A0A5N5SJL1"/>
<reference evidence="2 3" key="1">
    <citation type="journal article" date="2019" name="PLoS Biol.">
        <title>Sex chromosomes control vertical transmission of feminizing Wolbachia symbionts in an isopod.</title>
        <authorList>
            <person name="Becking T."/>
            <person name="Chebbi M.A."/>
            <person name="Giraud I."/>
            <person name="Moumen B."/>
            <person name="Laverre T."/>
            <person name="Caubet Y."/>
            <person name="Peccoud J."/>
            <person name="Gilbert C."/>
            <person name="Cordaux R."/>
        </authorList>
    </citation>
    <scope>NUCLEOTIDE SEQUENCE [LARGE SCALE GENOMIC DNA]</scope>
    <source>
        <strain evidence="2">ANa2</strain>
        <tissue evidence="2">Whole body excluding digestive tract and cuticle</tissue>
    </source>
</reference>